<protein>
    <recommendedName>
        <fullName evidence="3">Major facilitator superfamily (MFS) profile domain-containing protein</fullName>
    </recommendedName>
</protein>
<gene>
    <name evidence="2" type="ORF">METZ01_LOCUS332236</name>
</gene>
<dbReference type="GO" id="GO:0022857">
    <property type="term" value="F:transmembrane transporter activity"/>
    <property type="evidence" value="ECO:0007669"/>
    <property type="project" value="InterPro"/>
</dbReference>
<dbReference type="AlphaFoldDB" id="A0A382Q4K1"/>
<evidence type="ECO:0008006" key="3">
    <source>
        <dbReference type="Google" id="ProtNLM"/>
    </source>
</evidence>
<dbReference type="EMBL" id="UINC01111279">
    <property type="protein sequence ID" value="SVC79382.1"/>
    <property type="molecule type" value="Genomic_DNA"/>
</dbReference>
<keyword evidence="1" id="KW-0472">Membrane</keyword>
<proteinExistence type="predicted"/>
<reference evidence="2" key="1">
    <citation type="submission" date="2018-05" db="EMBL/GenBank/DDBJ databases">
        <authorList>
            <person name="Lanie J.A."/>
            <person name="Ng W.-L."/>
            <person name="Kazmierczak K.M."/>
            <person name="Andrzejewski T.M."/>
            <person name="Davidsen T.M."/>
            <person name="Wayne K.J."/>
            <person name="Tettelin H."/>
            <person name="Glass J.I."/>
            <person name="Rusch D."/>
            <person name="Podicherti R."/>
            <person name="Tsui H.-C.T."/>
            <person name="Winkler M.E."/>
        </authorList>
    </citation>
    <scope>NUCLEOTIDE SEQUENCE</scope>
</reference>
<feature type="non-terminal residue" evidence="2">
    <location>
        <position position="1"/>
    </location>
</feature>
<feature type="transmembrane region" description="Helical" evidence="1">
    <location>
        <begin position="26"/>
        <end position="56"/>
    </location>
</feature>
<evidence type="ECO:0000313" key="2">
    <source>
        <dbReference type="EMBL" id="SVC79382.1"/>
    </source>
</evidence>
<feature type="transmembrane region" description="Helical" evidence="1">
    <location>
        <begin position="121"/>
        <end position="142"/>
    </location>
</feature>
<name>A0A382Q4K1_9ZZZZ</name>
<feature type="transmembrane region" description="Helical" evidence="1">
    <location>
        <begin position="68"/>
        <end position="87"/>
    </location>
</feature>
<dbReference type="InterPro" id="IPR011701">
    <property type="entry name" value="MFS"/>
</dbReference>
<feature type="transmembrane region" description="Helical" evidence="1">
    <location>
        <begin position="186"/>
        <end position="207"/>
    </location>
</feature>
<dbReference type="Pfam" id="PF07690">
    <property type="entry name" value="MFS_1"/>
    <property type="match status" value="1"/>
</dbReference>
<keyword evidence="1" id="KW-1133">Transmembrane helix</keyword>
<accession>A0A382Q4K1</accession>
<dbReference type="SUPFAM" id="SSF103473">
    <property type="entry name" value="MFS general substrate transporter"/>
    <property type="match status" value="1"/>
</dbReference>
<dbReference type="Gene3D" id="1.20.1250.20">
    <property type="entry name" value="MFS general substrate transporter like domains"/>
    <property type="match status" value="1"/>
</dbReference>
<sequence length="226" mass="25230">ERHGAAILHEGEPDLTAPEAMKTPTFWIFVLAVGMRNTVHSGITFLMVPVVVWFLMGSGRTEDDAQPIAVAFIGVMSFSLLLMIPIIGWLGDRWSKKKLSSICMIGGALSMLSLVNGSGNIWQVVAFVVLLAFSETANPLAWAIMGDYFGRRSYATLRGWQHLPDQFMSMSTPVWMGVIFDHTDSFKWALVPLVIIYGLAAIFYWVIPNPRTPARVRAYREKAHLE</sequence>
<organism evidence="2">
    <name type="scientific">marine metagenome</name>
    <dbReference type="NCBI Taxonomy" id="408172"/>
    <lineage>
        <taxon>unclassified sequences</taxon>
        <taxon>metagenomes</taxon>
        <taxon>ecological metagenomes</taxon>
    </lineage>
</organism>
<dbReference type="InterPro" id="IPR036259">
    <property type="entry name" value="MFS_trans_sf"/>
</dbReference>
<evidence type="ECO:0000256" key="1">
    <source>
        <dbReference type="SAM" id="Phobius"/>
    </source>
</evidence>
<keyword evidence="1" id="KW-0812">Transmembrane</keyword>